<proteinExistence type="predicted"/>
<reference evidence="3" key="1">
    <citation type="journal article" date="2018" name="Nat. Microbiol.">
        <title>Leveraging single-cell genomics to expand the fungal tree of life.</title>
        <authorList>
            <person name="Ahrendt S.R."/>
            <person name="Quandt C.A."/>
            <person name="Ciobanu D."/>
            <person name="Clum A."/>
            <person name="Salamov A."/>
            <person name="Andreopoulos B."/>
            <person name="Cheng J.F."/>
            <person name="Woyke T."/>
            <person name="Pelin A."/>
            <person name="Henrissat B."/>
            <person name="Reynolds N.K."/>
            <person name="Benny G.L."/>
            <person name="Smith M.E."/>
            <person name="James T.Y."/>
            <person name="Grigoriev I.V."/>
        </authorList>
    </citation>
    <scope>NUCLEOTIDE SEQUENCE [LARGE SCALE GENOMIC DNA]</scope>
</reference>
<dbReference type="EMBL" id="KZ999540">
    <property type="protein sequence ID" value="RKO84972.1"/>
    <property type="molecule type" value="Genomic_DNA"/>
</dbReference>
<organism evidence="2 3">
    <name type="scientific">Blyttiomyces helicus</name>
    <dbReference type="NCBI Taxonomy" id="388810"/>
    <lineage>
        <taxon>Eukaryota</taxon>
        <taxon>Fungi</taxon>
        <taxon>Fungi incertae sedis</taxon>
        <taxon>Chytridiomycota</taxon>
        <taxon>Chytridiomycota incertae sedis</taxon>
        <taxon>Chytridiomycetes</taxon>
        <taxon>Chytridiomycetes incertae sedis</taxon>
        <taxon>Blyttiomyces</taxon>
    </lineage>
</organism>
<evidence type="ECO:0000313" key="2">
    <source>
        <dbReference type="EMBL" id="RKO84972.1"/>
    </source>
</evidence>
<feature type="transmembrane region" description="Helical" evidence="1">
    <location>
        <begin position="22"/>
        <end position="40"/>
    </location>
</feature>
<dbReference type="OrthoDB" id="2094445at2759"/>
<sequence>MAGADPFEIYNVGPLRIPRYKLALYVIFGYVGVTTAVIQYKKRQPPTPIKFDGPEEEDYVKRYIKHMSAEAKKPELLRRPF</sequence>
<evidence type="ECO:0000256" key="1">
    <source>
        <dbReference type="SAM" id="Phobius"/>
    </source>
</evidence>
<protein>
    <submittedName>
        <fullName evidence="2">Uncharacterized protein</fullName>
    </submittedName>
</protein>
<keyword evidence="3" id="KW-1185">Reference proteome</keyword>
<feature type="non-terminal residue" evidence="2">
    <location>
        <position position="81"/>
    </location>
</feature>
<keyword evidence="1" id="KW-0472">Membrane</keyword>
<gene>
    <name evidence="2" type="ORF">BDK51DRAFT_11111</name>
</gene>
<name>A0A4P9W019_9FUNG</name>
<evidence type="ECO:0000313" key="3">
    <source>
        <dbReference type="Proteomes" id="UP000269721"/>
    </source>
</evidence>
<dbReference type="AlphaFoldDB" id="A0A4P9W019"/>
<keyword evidence="1" id="KW-0812">Transmembrane</keyword>
<keyword evidence="1" id="KW-1133">Transmembrane helix</keyword>
<dbReference type="Proteomes" id="UP000269721">
    <property type="component" value="Unassembled WGS sequence"/>
</dbReference>
<accession>A0A4P9W019</accession>